<evidence type="ECO:0000313" key="1">
    <source>
        <dbReference type="EMBL" id="QJA57917.1"/>
    </source>
</evidence>
<gene>
    <name evidence="1" type="ORF">MM415B01536_0005</name>
</gene>
<dbReference type="AlphaFoldDB" id="A0A6M3ILH0"/>
<reference evidence="1" key="1">
    <citation type="submission" date="2020-03" db="EMBL/GenBank/DDBJ databases">
        <title>The deep terrestrial virosphere.</title>
        <authorList>
            <person name="Holmfeldt K."/>
            <person name="Nilsson E."/>
            <person name="Simone D."/>
            <person name="Lopez-Fernandez M."/>
            <person name="Wu X."/>
            <person name="de Brujin I."/>
            <person name="Lundin D."/>
            <person name="Andersson A."/>
            <person name="Bertilsson S."/>
            <person name="Dopson M."/>
        </authorList>
    </citation>
    <scope>NUCLEOTIDE SEQUENCE</scope>
    <source>
        <strain evidence="1">MM415B01536</strain>
    </source>
</reference>
<proteinExistence type="predicted"/>
<sequence>MRSVISGINCEVDGVSSMSGWKIRMLNMPPEFATSDAPGGMGRAAGNFDWRGVYRAYGHTPLHWPGDSIAFKGDTDASYGVSATGIVDRMTITCPIEPGGLIDTVVEFSNNDAAGLVNGAAAATAGATPAIFSAVTRKIAWSGTDVSARNWRLVLTARNRPYVDTDTTGWVMRTPGNMDGQFEYSVYDNAAANLPARGSIAVAQFYVTASTYWELTWGIIERVDDWGGDHEGAENVFGNVFGFWTAQSGTSIGTIKNPAGATKWPT</sequence>
<organism evidence="1">
    <name type="scientific">viral metagenome</name>
    <dbReference type="NCBI Taxonomy" id="1070528"/>
    <lineage>
        <taxon>unclassified sequences</taxon>
        <taxon>metagenomes</taxon>
        <taxon>organismal metagenomes</taxon>
    </lineage>
</organism>
<protein>
    <submittedName>
        <fullName evidence="1">Uncharacterized protein</fullName>
    </submittedName>
</protein>
<accession>A0A6M3ILH0</accession>
<name>A0A6M3ILH0_9ZZZZ</name>
<dbReference type="EMBL" id="MT141299">
    <property type="protein sequence ID" value="QJA57917.1"/>
    <property type="molecule type" value="Genomic_DNA"/>
</dbReference>